<comment type="caution">
    <text evidence="4">The sequence shown here is derived from an EMBL/GenBank/DDBJ whole genome shotgun (WGS) entry which is preliminary data.</text>
</comment>
<dbReference type="InterPro" id="IPR024083">
    <property type="entry name" value="Fumarase/histidase_N"/>
</dbReference>
<evidence type="ECO:0000256" key="1">
    <source>
        <dbReference type="ARBA" id="ARBA00007238"/>
    </source>
</evidence>
<dbReference type="AlphaFoldDB" id="A0A9W7B968"/>
<name>A0A9W7B968_9STRA</name>
<dbReference type="PANTHER" id="PTHR10362">
    <property type="entry name" value="HISTIDINE AMMONIA-LYASE"/>
    <property type="match status" value="1"/>
</dbReference>
<evidence type="ECO:0008006" key="6">
    <source>
        <dbReference type="Google" id="ProtNLM"/>
    </source>
</evidence>
<dbReference type="Gene3D" id="1.20.200.10">
    <property type="entry name" value="Fumarase/aspartase (Central domain)"/>
    <property type="match status" value="1"/>
</dbReference>
<evidence type="ECO:0000313" key="4">
    <source>
        <dbReference type="EMBL" id="GMH86157.1"/>
    </source>
</evidence>
<dbReference type="Gene3D" id="1.10.275.10">
    <property type="entry name" value="Fumarase/aspartase (N-terminal domain)"/>
    <property type="match status" value="1"/>
</dbReference>
<evidence type="ECO:0000256" key="3">
    <source>
        <dbReference type="SAM" id="MobiDB-lite"/>
    </source>
</evidence>
<feature type="region of interest" description="Disordered" evidence="3">
    <location>
        <begin position="345"/>
        <end position="372"/>
    </location>
</feature>
<dbReference type="CDD" id="cd00332">
    <property type="entry name" value="PAL-HAL"/>
    <property type="match status" value="1"/>
</dbReference>
<sequence length="603" mass="64907">MSDQTILLIDGYSLTTQELYNLSFGGVELQLSEDAVERVKNGRAVVDKIVESGEVVYGINTGFGLFSNVTVAPDKLEELQVNLIRSHSSGVGEPLTMARTRMLLALRINVLAKGHSGISLLNIEKMIKAFNASCLPCVPQKGTVGASGDLAPLSHLALGLIGEGKMWNPKTKKLGEAAEILKENGLSAIVLGAKEGLAMINGTQLIASLGAESIERSSNVAKCADVACALTLEVLCGTVRAYHPLIHKVRPHVGQQVVAHRIRTLLQPSNPSELFNSHRYIGKVQDAYSLRCAPQVHGIACDTVEFVRGLMTTELNSATDNPMVFTAEQVKNEVPFGFDLPMGDEGKKAAGRASPPTVDDSGSSLDKPADASDVTDLDAAKKEIAALRKTVYQQNAKKNWGFFKKNSDLQLETDSGVIMSGGNFHGEYPAKAMDYLAIGIHELAAISERRIERLVNPSLSALPAFLVQDGGFNSGFMIAHCTAAALVSENKVLTHPSSVDSISTSAAKEDHVSMGGFASRKCLEVVDHVETVVAIEILAACQALEFHRPLKTTAGLEKVYELVRSEVKSWDRDRMMSPDIEAVKAMVKDGRIWSAVESFLEEA</sequence>
<gene>
    <name evidence="4" type="ORF">TL16_g10454</name>
</gene>
<dbReference type="InterPro" id="IPR022313">
    <property type="entry name" value="Phe/His_NH3-lyase_AS"/>
</dbReference>
<dbReference type="GO" id="GO:0016841">
    <property type="term" value="F:ammonia-lyase activity"/>
    <property type="evidence" value="ECO:0007669"/>
    <property type="project" value="InterPro"/>
</dbReference>
<dbReference type="EMBL" id="BLQM01000371">
    <property type="protein sequence ID" value="GMH86157.1"/>
    <property type="molecule type" value="Genomic_DNA"/>
</dbReference>
<reference evidence="5" key="1">
    <citation type="journal article" date="2023" name="Commun. Biol.">
        <title>Genome analysis of Parmales, the sister group of diatoms, reveals the evolutionary specialization of diatoms from phago-mixotrophs to photoautotrophs.</title>
        <authorList>
            <person name="Ban H."/>
            <person name="Sato S."/>
            <person name="Yoshikawa S."/>
            <person name="Yamada K."/>
            <person name="Nakamura Y."/>
            <person name="Ichinomiya M."/>
            <person name="Sato N."/>
            <person name="Blanc-Mathieu R."/>
            <person name="Endo H."/>
            <person name="Kuwata A."/>
            <person name="Ogata H."/>
        </authorList>
    </citation>
    <scope>NUCLEOTIDE SEQUENCE [LARGE SCALE GENOMIC DNA]</scope>
</reference>
<dbReference type="InterPro" id="IPR001106">
    <property type="entry name" value="Aromatic_Lyase"/>
</dbReference>
<dbReference type="Proteomes" id="UP001162640">
    <property type="component" value="Unassembled WGS sequence"/>
</dbReference>
<dbReference type="InterPro" id="IPR008948">
    <property type="entry name" value="L-Aspartase-like"/>
</dbReference>
<organism evidence="4 5">
    <name type="scientific">Triparma laevis f. inornata</name>
    <dbReference type="NCBI Taxonomy" id="1714386"/>
    <lineage>
        <taxon>Eukaryota</taxon>
        <taxon>Sar</taxon>
        <taxon>Stramenopiles</taxon>
        <taxon>Ochrophyta</taxon>
        <taxon>Bolidophyceae</taxon>
        <taxon>Parmales</taxon>
        <taxon>Triparmaceae</taxon>
        <taxon>Triparma</taxon>
    </lineage>
</organism>
<dbReference type="PROSITE" id="PS00488">
    <property type="entry name" value="PAL_HISTIDASE"/>
    <property type="match status" value="1"/>
</dbReference>
<comment type="similarity">
    <text evidence="1">Belongs to the PAL/histidase family.</text>
</comment>
<evidence type="ECO:0000256" key="2">
    <source>
        <dbReference type="ARBA" id="ARBA00023239"/>
    </source>
</evidence>
<protein>
    <recommendedName>
        <fullName evidence="6">Histidine ammonia-lyase</fullName>
    </recommendedName>
</protein>
<evidence type="ECO:0000313" key="5">
    <source>
        <dbReference type="Proteomes" id="UP001162640"/>
    </source>
</evidence>
<dbReference type="Pfam" id="PF00221">
    <property type="entry name" value="Lyase_aromatic"/>
    <property type="match status" value="2"/>
</dbReference>
<keyword evidence="2" id="KW-0456">Lyase</keyword>
<dbReference type="FunFam" id="1.10.275.10:FF:000005">
    <property type="entry name" value="Histidine ammonia-lyase"/>
    <property type="match status" value="1"/>
</dbReference>
<accession>A0A9W7B968</accession>
<proteinExistence type="inferred from homology"/>
<dbReference type="SUPFAM" id="SSF48557">
    <property type="entry name" value="L-aspartase-like"/>
    <property type="match status" value="1"/>
</dbReference>